<dbReference type="Proteomes" id="UP000183299">
    <property type="component" value="Unassembled WGS sequence"/>
</dbReference>
<dbReference type="OrthoDB" id="7522752at2"/>
<dbReference type="InterPro" id="IPR036465">
    <property type="entry name" value="vWFA_dom_sf"/>
</dbReference>
<evidence type="ECO:0000313" key="3">
    <source>
        <dbReference type="EMBL" id="SFJ44756.1"/>
    </source>
</evidence>
<sequence length="559" mass="62764">MLGKVDSREADLHLLKLGKGPVRARLKATAEVWRLRRRFTRDEQGSITILGLFCFVIILLVAGMGLDFMRHEALRVELQNTLDRAVLAATNLRNTNDPKDIVIDYFEKAGLREYLNEDEIVITPLGDGRQVTANVEATIPTYFLKFVAIDDLEMTSHSTAEQGISGLEVALVLDVSGSMNSYSRLKNLKSAAKEFTQTIFDNAGSDEVSISIVPYATQVNAGDDILSKFNLTDAHDKSYCLNFVESDFSSVPLTYKDDEDTTRYYEQTLDFDPWYNDWDDLDEDLTLEVCAPDSSREILPFTNNQGTIETYITNLYAEGNTSIDLGVKWGAALLDESAQAISGTDQPASADDSQKYLVVMTDGENTAQYYIPDPYRDGYSTGVYADKDGRVFVGEDYTSCSSYKKNGRWYYYNCSTITRYTRLSNNDIYTILPYDLDDTDDIWELSWPEVWSTMTVKNHAYARYLAAGKDSDVYYDWLDKTQVYIGSNTKDDRLSDICTAAKNAGTIIFAIGFEAPDDGQKVMQDCASSDSHYYDVEGTEISEAFAAIASKITELRLVE</sequence>
<evidence type="ECO:0000256" key="1">
    <source>
        <dbReference type="SAM" id="Phobius"/>
    </source>
</evidence>
<dbReference type="InterPro" id="IPR028087">
    <property type="entry name" value="Tad_N"/>
</dbReference>
<proteinExistence type="predicted"/>
<organism evidence="3 4">
    <name type="scientific">Celeribacter halophilus</name>
    <dbReference type="NCBI Taxonomy" id="576117"/>
    <lineage>
        <taxon>Bacteria</taxon>
        <taxon>Pseudomonadati</taxon>
        <taxon>Pseudomonadota</taxon>
        <taxon>Alphaproteobacteria</taxon>
        <taxon>Rhodobacterales</taxon>
        <taxon>Roseobacteraceae</taxon>
        <taxon>Celeribacter</taxon>
    </lineage>
</organism>
<accession>A0A1I3RHV0</accession>
<feature type="transmembrane region" description="Helical" evidence="1">
    <location>
        <begin position="46"/>
        <end position="66"/>
    </location>
</feature>
<keyword evidence="1" id="KW-0812">Transmembrane</keyword>
<reference evidence="3 4" key="1">
    <citation type="submission" date="2016-10" db="EMBL/GenBank/DDBJ databases">
        <authorList>
            <person name="de Groot N.N."/>
        </authorList>
    </citation>
    <scope>NUCLEOTIDE SEQUENCE [LARGE SCALE GENOMIC DNA]</scope>
    <source>
        <strain evidence="3 4">CGMCC 1.8891</strain>
    </source>
</reference>
<dbReference type="Gene3D" id="3.40.50.410">
    <property type="entry name" value="von Willebrand factor, type A domain"/>
    <property type="match status" value="1"/>
</dbReference>
<dbReference type="Pfam" id="PF13400">
    <property type="entry name" value="Tad"/>
    <property type="match status" value="1"/>
</dbReference>
<evidence type="ECO:0000259" key="2">
    <source>
        <dbReference type="Pfam" id="PF13400"/>
    </source>
</evidence>
<dbReference type="AlphaFoldDB" id="A0A1I3RHV0"/>
<dbReference type="EMBL" id="FORY01000005">
    <property type="protein sequence ID" value="SFJ44756.1"/>
    <property type="molecule type" value="Genomic_DNA"/>
</dbReference>
<keyword evidence="1" id="KW-0472">Membrane</keyword>
<protein>
    <submittedName>
        <fullName evidence="3">Flp pilus assembly protein TadG</fullName>
    </submittedName>
</protein>
<feature type="domain" description="Putative Flp pilus-assembly TadG-like N-terminal" evidence="2">
    <location>
        <begin position="45"/>
        <end position="89"/>
    </location>
</feature>
<evidence type="ECO:0000313" key="4">
    <source>
        <dbReference type="Proteomes" id="UP000183299"/>
    </source>
</evidence>
<keyword evidence="4" id="KW-1185">Reference proteome</keyword>
<dbReference type="STRING" id="576117.SAMN04488138_10547"/>
<dbReference type="GeneID" id="98664715"/>
<gene>
    <name evidence="3" type="ORF">SAMN04488138_10547</name>
</gene>
<dbReference type="SUPFAM" id="SSF53300">
    <property type="entry name" value="vWA-like"/>
    <property type="match status" value="1"/>
</dbReference>
<keyword evidence="1" id="KW-1133">Transmembrane helix</keyword>
<dbReference type="RefSeq" id="WP_066599325.1">
    <property type="nucleotide sequence ID" value="NZ_FORY01000005.1"/>
</dbReference>
<name>A0A1I3RHV0_9RHOB</name>